<evidence type="ECO:0000256" key="1">
    <source>
        <dbReference type="SAM" id="MobiDB-lite"/>
    </source>
</evidence>
<dbReference type="PANTHER" id="PTHR39468:SF1">
    <property type="entry name" value="MTF2-LIKE C-TERMINAL DOMAIN-CONTAINING PROTEIN"/>
    <property type="match status" value="1"/>
</dbReference>
<feature type="region of interest" description="Disordered" evidence="1">
    <location>
        <begin position="229"/>
        <end position="253"/>
    </location>
</feature>
<dbReference type="InterPro" id="IPR040009">
    <property type="entry name" value="Mtf2/C5D6.12-like"/>
</dbReference>
<organism evidence="3 4">
    <name type="scientific">Corynascus novoguineensis</name>
    <dbReference type="NCBI Taxonomy" id="1126955"/>
    <lineage>
        <taxon>Eukaryota</taxon>
        <taxon>Fungi</taxon>
        <taxon>Dikarya</taxon>
        <taxon>Ascomycota</taxon>
        <taxon>Pezizomycotina</taxon>
        <taxon>Sordariomycetes</taxon>
        <taxon>Sordariomycetidae</taxon>
        <taxon>Sordariales</taxon>
        <taxon>Chaetomiaceae</taxon>
        <taxon>Corynascus</taxon>
    </lineage>
</organism>
<keyword evidence="4" id="KW-1185">Reference proteome</keyword>
<reference evidence="3" key="2">
    <citation type="submission" date="2023-05" db="EMBL/GenBank/DDBJ databases">
        <authorList>
            <consortium name="Lawrence Berkeley National Laboratory"/>
            <person name="Steindorff A."/>
            <person name="Hensen N."/>
            <person name="Bonometti L."/>
            <person name="Westerberg I."/>
            <person name="Brannstrom I.O."/>
            <person name="Guillou S."/>
            <person name="Cros-Aarteil S."/>
            <person name="Calhoun S."/>
            <person name="Haridas S."/>
            <person name="Kuo A."/>
            <person name="Mondo S."/>
            <person name="Pangilinan J."/>
            <person name="Riley R."/>
            <person name="Labutti K."/>
            <person name="Andreopoulos B."/>
            <person name="Lipzen A."/>
            <person name="Chen C."/>
            <person name="Yanf M."/>
            <person name="Daum C."/>
            <person name="Ng V."/>
            <person name="Clum A."/>
            <person name="Ohm R."/>
            <person name="Martin F."/>
            <person name="Silar P."/>
            <person name="Natvig D."/>
            <person name="Lalanne C."/>
            <person name="Gautier V."/>
            <person name="Ament-Velasquez S.L."/>
            <person name="Kruys A."/>
            <person name="Hutchinson M.I."/>
            <person name="Powell A.J."/>
            <person name="Barry K."/>
            <person name="Miller A.N."/>
            <person name="Grigoriev I.V."/>
            <person name="Debuchy R."/>
            <person name="Gladieux P."/>
            <person name="Thoren M.H."/>
            <person name="Johannesson H."/>
        </authorList>
    </citation>
    <scope>NUCLEOTIDE SEQUENCE</scope>
    <source>
        <strain evidence="3">CBS 359.72</strain>
    </source>
</reference>
<feature type="region of interest" description="Disordered" evidence="1">
    <location>
        <begin position="102"/>
        <end position="157"/>
    </location>
</feature>
<protein>
    <recommendedName>
        <fullName evidence="2">Mtf2-like C-terminal domain-containing protein</fullName>
    </recommendedName>
</protein>
<dbReference type="EMBL" id="MU857742">
    <property type="protein sequence ID" value="KAK4244378.1"/>
    <property type="molecule type" value="Genomic_DNA"/>
</dbReference>
<feature type="region of interest" description="Disordered" evidence="1">
    <location>
        <begin position="306"/>
        <end position="334"/>
    </location>
</feature>
<feature type="domain" description="Mtf2-like C-terminal" evidence="2">
    <location>
        <begin position="269"/>
        <end position="437"/>
    </location>
</feature>
<dbReference type="Pfam" id="PF19189">
    <property type="entry name" value="Mtf2"/>
    <property type="match status" value="1"/>
</dbReference>
<sequence length="489" mass="54615">MSTTLLPFLYQTRTLQRLSRTGLSTPAFRALFHATARTNNPRERPRPIKAPKGGDDIPFELPEGYEPPDTRTDAERDAESGVRSTITPAERDVFSRIFEEIATRNKAGIPPTKSSTPPSSQDSPVRVADEPEVSPLSPGVHGFSDNFGVRTEERSPESLRNTINVIVQDAAEVQSNARRQMQKPFDPLHPLGQTTAATEWEKALLRFPPSLRKAAQMALGTIEEEKAAQRLGAAAPSPDSSMTEEQEAGQQIDLALDPLSKTVQNEALRREERKRVDAKMRAAKTDFELWDVLEEEVFPMVRKLGIDEDPSKTTNSKRRGGDSGSSSSGKRKRGEAAKLPLHIYGPLYPAYLLNALTLLDTQFARSSPLVLHILPRVKELGPASYVLGVSTPFYNELARVLWNRYGDPTAVFNLLEEMRVAGLYCDEGTRHVVQQIEAFLASVAQGRWGPFLRELVSLPEYEFAVLPRIRHWLKTIDSHIAEKRYALQE</sequence>
<feature type="compositionally biased region" description="Low complexity" evidence="1">
    <location>
        <begin position="110"/>
        <end position="124"/>
    </location>
</feature>
<feature type="compositionally biased region" description="Basic and acidic residues" evidence="1">
    <location>
        <begin position="68"/>
        <end position="80"/>
    </location>
</feature>
<feature type="region of interest" description="Disordered" evidence="1">
    <location>
        <begin position="34"/>
        <end position="89"/>
    </location>
</feature>
<evidence type="ECO:0000313" key="3">
    <source>
        <dbReference type="EMBL" id="KAK4244378.1"/>
    </source>
</evidence>
<evidence type="ECO:0000313" key="4">
    <source>
        <dbReference type="Proteomes" id="UP001303647"/>
    </source>
</evidence>
<evidence type="ECO:0000259" key="2">
    <source>
        <dbReference type="Pfam" id="PF19189"/>
    </source>
</evidence>
<dbReference type="Proteomes" id="UP001303647">
    <property type="component" value="Unassembled WGS sequence"/>
</dbReference>
<dbReference type="PANTHER" id="PTHR39468">
    <property type="entry name" value="CHROMOSOME 7, WHOLE GENOME SHOTGUN SEQUENCE"/>
    <property type="match status" value="1"/>
</dbReference>
<dbReference type="GO" id="GO:0005739">
    <property type="term" value="C:mitochondrion"/>
    <property type="evidence" value="ECO:0007669"/>
    <property type="project" value="InterPro"/>
</dbReference>
<dbReference type="InterPro" id="IPR043837">
    <property type="entry name" value="Mtf2-like_C"/>
</dbReference>
<name>A0AAN7CLK4_9PEZI</name>
<dbReference type="AlphaFoldDB" id="A0AAN7CLK4"/>
<accession>A0AAN7CLK4</accession>
<reference evidence="3" key="1">
    <citation type="journal article" date="2023" name="Mol. Phylogenet. Evol.">
        <title>Genome-scale phylogeny and comparative genomics of the fungal order Sordariales.</title>
        <authorList>
            <person name="Hensen N."/>
            <person name="Bonometti L."/>
            <person name="Westerberg I."/>
            <person name="Brannstrom I.O."/>
            <person name="Guillou S."/>
            <person name="Cros-Aarteil S."/>
            <person name="Calhoun S."/>
            <person name="Haridas S."/>
            <person name="Kuo A."/>
            <person name="Mondo S."/>
            <person name="Pangilinan J."/>
            <person name="Riley R."/>
            <person name="LaButti K."/>
            <person name="Andreopoulos B."/>
            <person name="Lipzen A."/>
            <person name="Chen C."/>
            <person name="Yan M."/>
            <person name="Daum C."/>
            <person name="Ng V."/>
            <person name="Clum A."/>
            <person name="Steindorff A."/>
            <person name="Ohm R.A."/>
            <person name="Martin F."/>
            <person name="Silar P."/>
            <person name="Natvig D.O."/>
            <person name="Lalanne C."/>
            <person name="Gautier V."/>
            <person name="Ament-Velasquez S.L."/>
            <person name="Kruys A."/>
            <person name="Hutchinson M.I."/>
            <person name="Powell A.J."/>
            <person name="Barry K."/>
            <person name="Miller A.N."/>
            <person name="Grigoriev I.V."/>
            <person name="Debuchy R."/>
            <person name="Gladieux P."/>
            <person name="Hiltunen Thoren M."/>
            <person name="Johannesson H."/>
        </authorList>
    </citation>
    <scope>NUCLEOTIDE SEQUENCE</scope>
    <source>
        <strain evidence="3">CBS 359.72</strain>
    </source>
</reference>
<gene>
    <name evidence="3" type="ORF">C7999DRAFT_17367</name>
</gene>
<proteinExistence type="predicted"/>
<comment type="caution">
    <text evidence="3">The sequence shown here is derived from an EMBL/GenBank/DDBJ whole genome shotgun (WGS) entry which is preliminary data.</text>
</comment>